<accession>A0AAN8B848</accession>
<evidence type="ECO:0000256" key="1">
    <source>
        <dbReference type="SAM" id="MobiDB-lite"/>
    </source>
</evidence>
<gene>
    <name evidence="2" type="ORF">CesoFtcFv8_023396</name>
</gene>
<feature type="region of interest" description="Disordered" evidence="1">
    <location>
        <begin position="1"/>
        <end position="39"/>
    </location>
</feature>
<dbReference type="AlphaFoldDB" id="A0AAN8B848"/>
<dbReference type="EMBL" id="JAULUE010002064">
    <property type="protein sequence ID" value="KAK5880361.1"/>
    <property type="molecule type" value="Genomic_DNA"/>
</dbReference>
<name>A0AAN8B848_9TELE</name>
<keyword evidence="3" id="KW-1185">Reference proteome</keyword>
<feature type="compositionally biased region" description="Basic and acidic residues" evidence="1">
    <location>
        <begin position="10"/>
        <end position="19"/>
    </location>
</feature>
<dbReference type="Proteomes" id="UP001335648">
    <property type="component" value="Unassembled WGS sequence"/>
</dbReference>
<protein>
    <submittedName>
        <fullName evidence="2">Uncharacterized protein</fullName>
    </submittedName>
</protein>
<evidence type="ECO:0000313" key="2">
    <source>
        <dbReference type="EMBL" id="KAK5880361.1"/>
    </source>
</evidence>
<reference evidence="2 3" key="1">
    <citation type="journal article" date="2023" name="Mol. Biol. Evol.">
        <title>Genomics of Secondarily Temperate Adaptation in the Only Non-Antarctic Icefish.</title>
        <authorList>
            <person name="Rivera-Colon A.G."/>
            <person name="Rayamajhi N."/>
            <person name="Minhas B.F."/>
            <person name="Madrigal G."/>
            <person name="Bilyk K.T."/>
            <person name="Yoon V."/>
            <person name="Hune M."/>
            <person name="Gregory S."/>
            <person name="Cheng C.H.C."/>
            <person name="Catchen J.M."/>
        </authorList>
    </citation>
    <scope>NUCLEOTIDE SEQUENCE [LARGE SCALE GENOMIC DNA]</scope>
    <source>
        <strain evidence="2">JC2023a</strain>
    </source>
</reference>
<proteinExistence type="predicted"/>
<sequence length="72" mass="8309">MERTGASARCEGRRERDRSVCSLQGSERETGASAHCEGLRERPERLLTARVERERPKRLLAARVRERDRSLC</sequence>
<comment type="caution">
    <text evidence="2">The sequence shown here is derived from an EMBL/GenBank/DDBJ whole genome shotgun (WGS) entry which is preliminary data.</text>
</comment>
<organism evidence="2 3">
    <name type="scientific">Champsocephalus esox</name>
    <name type="common">pike icefish</name>
    <dbReference type="NCBI Taxonomy" id="159716"/>
    <lineage>
        <taxon>Eukaryota</taxon>
        <taxon>Metazoa</taxon>
        <taxon>Chordata</taxon>
        <taxon>Craniata</taxon>
        <taxon>Vertebrata</taxon>
        <taxon>Euteleostomi</taxon>
        <taxon>Actinopterygii</taxon>
        <taxon>Neopterygii</taxon>
        <taxon>Teleostei</taxon>
        <taxon>Neoteleostei</taxon>
        <taxon>Acanthomorphata</taxon>
        <taxon>Eupercaria</taxon>
        <taxon>Perciformes</taxon>
        <taxon>Notothenioidei</taxon>
        <taxon>Channichthyidae</taxon>
        <taxon>Champsocephalus</taxon>
    </lineage>
</organism>
<evidence type="ECO:0000313" key="3">
    <source>
        <dbReference type="Proteomes" id="UP001335648"/>
    </source>
</evidence>